<dbReference type="Gene3D" id="3.40.30.120">
    <property type="match status" value="1"/>
</dbReference>
<accession>A0A0W0W5A8</accession>
<dbReference type="AlphaFoldDB" id="A0A0W0W5A8"/>
<evidence type="ECO:0000313" key="5">
    <source>
        <dbReference type="EMBL" id="KTD27521.1"/>
    </source>
</evidence>
<evidence type="ECO:0000259" key="4">
    <source>
        <dbReference type="Pfam" id="PF01494"/>
    </source>
</evidence>
<keyword evidence="6" id="KW-1185">Reference proteome</keyword>
<dbReference type="InterPro" id="IPR036188">
    <property type="entry name" value="FAD/NAD-bd_sf"/>
</dbReference>
<organism evidence="5 6">
    <name type="scientific">Legionella israelensis</name>
    <dbReference type="NCBI Taxonomy" id="454"/>
    <lineage>
        <taxon>Bacteria</taxon>
        <taxon>Pseudomonadati</taxon>
        <taxon>Pseudomonadota</taxon>
        <taxon>Gammaproteobacteria</taxon>
        <taxon>Legionellales</taxon>
        <taxon>Legionellaceae</taxon>
        <taxon>Legionella</taxon>
    </lineage>
</organism>
<keyword evidence="3" id="KW-0274">FAD</keyword>
<dbReference type="STRING" id="454.Lisr_0980"/>
<dbReference type="Pfam" id="PF01494">
    <property type="entry name" value="FAD_binding_3"/>
    <property type="match status" value="1"/>
</dbReference>
<comment type="caution">
    <text evidence="5">The sequence shown here is derived from an EMBL/GenBank/DDBJ whole genome shotgun (WGS) entry which is preliminary data.</text>
</comment>
<dbReference type="PRINTS" id="PR00420">
    <property type="entry name" value="RNGMNOXGNASE"/>
</dbReference>
<dbReference type="SUPFAM" id="SSF51905">
    <property type="entry name" value="FAD/NAD(P)-binding domain"/>
    <property type="match status" value="1"/>
</dbReference>
<feature type="domain" description="FAD-binding" evidence="4">
    <location>
        <begin position="5"/>
        <end position="339"/>
    </location>
</feature>
<dbReference type="InterPro" id="IPR050641">
    <property type="entry name" value="RIFMO-like"/>
</dbReference>
<dbReference type="PANTHER" id="PTHR43004">
    <property type="entry name" value="TRK SYSTEM POTASSIUM UPTAKE PROTEIN"/>
    <property type="match status" value="1"/>
</dbReference>
<reference evidence="5 6" key="1">
    <citation type="submission" date="2015-11" db="EMBL/GenBank/DDBJ databases">
        <title>Genomic analysis of 38 Legionella species identifies large and diverse effector repertoires.</title>
        <authorList>
            <person name="Burstein D."/>
            <person name="Amaro F."/>
            <person name="Zusman T."/>
            <person name="Lifshitz Z."/>
            <person name="Cohen O."/>
            <person name="Gilbert J.A."/>
            <person name="Pupko T."/>
            <person name="Shuman H.A."/>
            <person name="Segal G."/>
        </authorList>
    </citation>
    <scope>NUCLEOTIDE SEQUENCE [LARGE SCALE GENOMIC DNA]</scope>
    <source>
        <strain evidence="5 6">Bercovier 4</strain>
    </source>
</reference>
<sequence>MTNQIDVLVVGAGPVGLFCANELIRHGLNCRIVDKKSGLSVKSKALGIHIRTLDVFADCGFLDEVLAQGHQVKGVIFKSKGKELIHASFEDIEASRHYLIDLPQNKTETILYQELQKKGLDVEWNTELADFSQAEEKIKAIVKKADEKTETIEADWLIACDGAHSTVRKQTKADFKGAEYNKNWWLADLFIDWDVPGDYMAIYVSEKGPLACFPMGNKRYRLVMTAPEGATKDPSMEDMKKAFEERCSDKAKLSDPIWLSQFFIHHRQIEQYRHNRIFFAGDAAHIHSPMGGQGLNTGIQDIYNLVWKLALVQKKQANPKLLDSYQIERHPVGENVLKKTDLMTRMILLKNSFAVSLRNYIAKMLLSFKPVKRIFMKDMAELTISYAKSPIVTENGRISTIKAGTYCPELLFIEPATRASISSFDILKGTKHHLLLFSGLNQKPEPLIELATKLTHRYPEVLTTHLILSQPGDEKGWLGQIWHDEGQKVHKKLALNDPALIFIRPDKYVGLIQNPVKEKELFNYLENWLSANH</sequence>
<dbReference type="PANTHER" id="PTHR43004:SF19">
    <property type="entry name" value="BINDING MONOOXYGENASE, PUTATIVE (JCVI)-RELATED"/>
    <property type="match status" value="1"/>
</dbReference>
<gene>
    <name evidence="5" type="ORF">Lisr_0980</name>
</gene>
<dbReference type="EMBL" id="LNYH01000047">
    <property type="protein sequence ID" value="KTD27521.1"/>
    <property type="molecule type" value="Genomic_DNA"/>
</dbReference>
<dbReference type="Gene3D" id="3.50.50.60">
    <property type="entry name" value="FAD/NAD(P)-binding domain"/>
    <property type="match status" value="1"/>
</dbReference>
<dbReference type="OrthoDB" id="8672648at2"/>
<evidence type="ECO:0000256" key="1">
    <source>
        <dbReference type="ARBA" id="ARBA00001974"/>
    </source>
</evidence>
<keyword evidence="5" id="KW-0560">Oxidoreductase</keyword>
<evidence type="ECO:0000313" key="6">
    <source>
        <dbReference type="Proteomes" id="UP000054761"/>
    </source>
</evidence>
<proteinExistence type="predicted"/>
<dbReference type="PATRIC" id="fig|454.4.peg.1053"/>
<evidence type="ECO:0000256" key="2">
    <source>
        <dbReference type="ARBA" id="ARBA00022630"/>
    </source>
</evidence>
<evidence type="ECO:0000256" key="3">
    <source>
        <dbReference type="ARBA" id="ARBA00022827"/>
    </source>
</evidence>
<dbReference type="RefSeq" id="WP_058501345.1">
    <property type="nucleotide sequence ID" value="NZ_CAAAJA010000053.1"/>
</dbReference>
<dbReference type="GO" id="GO:0071949">
    <property type="term" value="F:FAD binding"/>
    <property type="evidence" value="ECO:0007669"/>
    <property type="project" value="InterPro"/>
</dbReference>
<keyword evidence="2" id="KW-0285">Flavoprotein</keyword>
<dbReference type="InterPro" id="IPR002938">
    <property type="entry name" value="FAD-bd"/>
</dbReference>
<dbReference type="Proteomes" id="UP000054761">
    <property type="component" value="Unassembled WGS sequence"/>
</dbReference>
<dbReference type="Gene3D" id="3.30.70.2450">
    <property type="match status" value="1"/>
</dbReference>
<comment type="cofactor">
    <cofactor evidence="1">
        <name>FAD</name>
        <dbReference type="ChEBI" id="CHEBI:57692"/>
    </cofactor>
</comment>
<dbReference type="EC" id="1.14.13.50" evidence="5"/>
<dbReference type="GO" id="GO:0018677">
    <property type="term" value="F:pentachlorophenol monooxygenase activity"/>
    <property type="evidence" value="ECO:0007669"/>
    <property type="project" value="UniProtKB-EC"/>
</dbReference>
<name>A0A0W0W5A8_9GAMM</name>
<protein>
    <submittedName>
        <fullName evidence="5">FAD dependent oxidoreductase</fullName>
        <ecNumber evidence="5">1.14.13.50</ecNumber>
    </submittedName>
</protein>